<keyword evidence="3" id="KW-1185">Reference proteome</keyword>
<feature type="compositionally biased region" description="Low complexity" evidence="1">
    <location>
        <begin position="92"/>
        <end position="105"/>
    </location>
</feature>
<comment type="caution">
    <text evidence="2">The sequence shown here is derived from an EMBL/GenBank/DDBJ whole genome shotgun (WGS) entry which is preliminary data.</text>
</comment>
<dbReference type="EMBL" id="VSRR010037853">
    <property type="protein sequence ID" value="MPC73934.1"/>
    <property type="molecule type" value="Genomic_DNA"/>
</dbReference>
<evidence type="ECO:0000313" key="2">
    <source>
        <dbReference type="EMBL" id="MPC73934.1"/>
    </source>
</evidence>
<name>A0A5B7HZL4_PORTR</name>
<evidence type="ECO:0000313" key="3">
    <source>
        <dbReference type="Proteomes" id="UP000324222"/>
    </source>
</evidence>
<protein>
    <submittedName>
        <fullName evidence="2">Uncharacterized protein</fullName>
    </submittedName>
</protein>
<dbReference type="AlphaFoldDB" id="A0A5B7HZL4"/>
<dbReference type="Proteomes" id="UP000324222">
    <property type="component" value="Unassembled WGS sequence"/>
</dbReference>
<organism evidence="2 3">
    <name type="scientific">Portunus trituberculatus</name>
    <name type="common">Swimming crab</name>
    <name type="synonym">Neptunus trituberculatus</name>
    <dbReference type="NCBI Taxonomy" id="210409"/>
    <lineage>
        <taxon>Eukaryota</taxon>
        <taxon>Metazoa</taxon>
        <taxon>Ecdysozoa</taxon>
        <taxon>Arthropoda</taxon>
        <taxon>Crustacea</taxon>
        <taxon>Multicrustacea</taxon>
        <taxon>Malacostraca</taxon>
        <taxon>Eumalacostraca</taxon>
        <taxon>Eucarida</taxon>
        <taxon>Decapoda</taxon>
        <taxon>Pleocyemata</taxon>
        <taxon>Brachyura</taxon>
        <taxon>Eubrachyura</taxon>
        <taxon>Portunoidea</taxon>
        <taxon>Portunidae</taxon>
        <taxon>Portuninae</taxon>
        <taxon>Portunus</taxon>
    </lineage>
</organism>
<dbReference type="OrthoDB" id="6348679at2759"/>
<reference evidence="2 3" key="1">
    <citation type="submission" date="2019-05" db="EMBL/GenBank/DDBJ databases">
        <title>Another draft genome of Portunus trituberculatus and its Hox gene families provides insights of decapod evolution.</title>
        <authorList>
            <person name="Jeong J.-H."/>
            <person name="Song I."/>
            <person name="Kim S."/>
            <person name="Choi T."/>
            <person name="Kim D."/>
            <person name="Ryu S."/>
            <person name="Kim W."/>
        </authorList>
    </citation>
    <scope>NUCLEOTIDE SEQUENCE [LARGE SCALE GENOMIC DNA]</scope>
    <source>
        <tissue evidence="2">Muscle</tissue>
    </source>
</reference>
<evidence type="ECO:0000256" key="1">
    <source>
        <dbReference type="SAM" id="MobiDB-lite"/>
    </source>
</evidence>
<proteinExistence type="predicted"/>
<accession>A0A5B7HZL4</accession>
<gene>
    <name evidence="2" type="ORF">E2C01_068277</name>
</gene>
<sequence>MLFSPEQSDMWATLYATVILGTTGVLAESPKTESVSKDQAASSWGSALVENIPTQEFTSTPNLTTEPTYSTIISDHRVLEPLLTPQPPTPLQPTSTPEPSTSTSPHPIVSSVR</sequence>
<feature type="region of interest" description="Disordered" evidence="1">
    <location>
        <begin position="76"/>
        <end position="113"/>
    </location>
</feature>